<keyword evidence="2" id="KW-0812">Transmembrane</keyword>
<feature type="compositionally biased region" description="Basic and acidic residues" evidence="1">
    <location>
        <begin position="271"/>
        <end position="282"/>
    </location>
</feature>
<feature type="domain" description="C2" evidence="3">
    <location>
        <begin position="2"/>
        <end position="82"/>
    </location>
</feature>
<organism evidence="6">
    <name type="scientific">Anisakis simplex</name>
    <name type="common">Herring worm</name>
    <dbReference type="NCBI Taxonomy" id="6269"/>
    <lineage>
        <taxon>Eukaryota</taxon>
        <taxon>Metazoa</taxon>
        <taxon>Ecdysozoa</taxon>
        <taxon>Nematoda</taxon>
        <taxon>Chromadorea</taxon>
        <taxon>Rhabditida</taxon>
        <taxon>Spirurina</taxon>
        <taxon>Ascaridomorpha</taxon>
        <taxon>Ascaridoidea</taxon>
        <taxon>Anisakidae</taxon>
        <taxon>Anisakis</taxon>
        <taxon>Anisakis simplex complex</taxon>
    </lineage>
</organism>
<evidence type="ECO:0000313" key="5">
    <source>
        <dbReference type="Proteomes" id="UP000267096"/>
    </source>
</evidence>
<dbReference type="WBParaSite" id="ASIM_0000235901-mRNA-1">
    <property type="protein sequence ID" value="ASIM_0000235901-mRNA-1"/>
    <property type="gene ID" value="ASIM_0000235901"/>
</dbReference>
<name>A0A0M3J491_ANISI</name>
<feature type="region of interest" description="Disordered" evidence="1">
    <location>
        <begin position="263"/>
        <end position="282"/>
    </location>
</feature>
<protein>
    <recommendedName>
        <fullName evidence="3">C2 domain-containing protein</fullName>
    </recommendedName>
</protein>
<evidence type="ECO:0000259" key="3">
    <source>
        <dbReference type="Pfam" id="PF25330"/>
    </source>
</evidence>
<dbReference type="OrthoDB" id="5862752at2759"/>
<proteinExistence type="predicted"/>
<dbReference type="Pfam" id="PF25330">
    <property type="entry name" value="C2_nem"/>
    <property type="match status" value="1"/>
</dbReference>
<reference evidence="4 5" key="2">
    <citation type="submission" date="2018-11" db="EMBL/GenBank/DDBJ databases">
        <authorList>
            <consortium name="Pathogen Informatics"/>
        </authorList>
    </citation>
    <scope>NUCLEOTIDE SEQUENCE [LARGE SCALE GENOMIC DNA]</scope>
</reference>
<dbReference type="InterPro" id="IPR057569">
    <property type="entry name" value="C2_nem"/>
</dbReference>
<dbReference type="InterPro" id="IPR040426">
    <property type="entry name" value="C05B5.4-like"/>
</dbReference>
<sequence length="282" mass="32029">MLNCEVVGIDPTYSFPRVCDATPTARIFRKSSLNKLGMIRSSHSDKQKWSSESESNRDNSRMIVELKAKCYNATLAIAKHKLRCPWCSQGSDSNNNNNDIAIVEHYLESDSSSEYLLSSQVINRDQFMYAALIFVCAISAILSASFACLLIAYLRQKRNSKLNKTTNDKQHLYHQQPTHLNHPLAEFENDDSRYEIPWEQSQQYQPLPYYRIDNHTTANHNRSSDMIISSPLDSTSIIATVTNNNHNIDLNNMASTKRLQFNHNNSSSCAVERRDDSGLGSV</sequence>
<evidence type="ECO:0000313" key="4">
    <source>
        <dbReference type="EMBL" id="VDK19753.1"/>
    </source>
</evidence>
<dbReference type="EMBL" id="UYRR01002885">
    <property type="protein sequence ID" value="VDK19753.1"/>
    <property type="molecule type" value="Genomic_DNA"/>
</dbReference>
<evidence type="ECO:0000256" key="1">
    <source>
        <dbReference type="SAM" id="MobiDB-lite"/>
    </source>
</evidence>
<dbReference type="AlphaFoldDB" id="A0A0M3J491"/>
<dbReference type="Proteomes" id="UP000267096">
    <property type="component" value="Unassembled WGS sequence"/>
</dbReference>
<dbReference type="PANTHER" id="PTHR38626">
    <property type="entry name" value="SKN-1 DEPENDENT ZYGOTIC TRANSCRIPT-RELATED"/>
    <property type="match status" value="1"/>
</dbReference>
<reference evidence="6" key="1">
    <citation type="submission" date="2017-02" db="UniProtKB">
        <authorList>
            <consortium name="WormBaseParasite"/>
        </authorList>
    </citation>
    <scope>IDENTIFICATION</scope>
</reference>
<accession>A0A0M3J491</accession>
<evidence type="ECO:0000256" key="2">
    <source>
        <dbReference type="SAM" id="Phobius"/>
    </source>
</evidence>
<keyword evidence="5" id="KW-1185">Reference proteome</keyword>
<evidence type="ECO:0000313" key="6">
    <source>
        <dbReference type="WBParaSite" id="ASIM_0000235901-mRNA-1"/>
    </source>
</evidence>
<feature type="transmembrane region" description="Helical" evidence="2">
    <location>
        <begin position="127"/>
        <end position="154"/>
    </location>
</feature>
<gene>
    <name evidence="4" type="ORF">ASIM_LOCUS2224</name>
</gene>
<dbReference type="PANTHER" id="PTHR38626:SF4">
    <property type="entry name" value="SKN-1 DEPENDENT ZYGOTIC TRANSCRIPT"/>
    <property type="match status" value="1"/>
</dbReference>
<keyword evidence="2" id="KW-0472">Membrane</keyword>
<keyword evidence="2" id="KW-1133">Transmembrane helix</keyword>